<keyword evidence="5 6" id="KW-0472">Membrane</keyword>
<keyword evidence="2" id="KW-1003">Cell membrane</keyword>
<evidence type="ECO:0000256" key="6">
    <source>
        <dbReference type="SAM" id="Phobius"/>
    </source>
</evidence>
<dbReference type="GO" id="GO:0005886">
    <property type="term" value="C:plasma membrane"/>
    <property type="evidence" value="ECO:0007669"/>
    <property type="project" value="UniProtKB-SubCell"/>
</dbReference>
<comment type="subcellular location">
    <subcellularLocation>
        <location evidence="1">Cell membrane</location>
    </subcellularLocation>
</comment>
<name>A0A382MKH7_9ZZZZ</name>
<dbReference type="GO" id="GO:0036376">
    <property type="term" value="P:sodium ion export across plasma membrane"/>
    <property type="evidence" value="ECO:0007669"/>
    <property type="project" value="InterPro"/>
</dbReference>
<organism evidence="7">
    <name type="scientific">marine metagenome</name>
    <dbReference type="NCBI Taxonomy" id="408172"/>
    <lineage>
        <taxon>unclassified sequences</taxon>
        <taxon>metagenomes</taxon>
        <taxon>ecological metagenomes</taxon>
    </lineage>
</organism>
<dbReference type="GO" id="GO:0015081">
    <property type="term" value="F:sodium ion transmembrane transporter activity"/>
    <property type="evidence" value="ECO:0007669"/>
    <property type="project" value="InterPro"/>
</dbReference>
<protein>
    <recommendedName>
        <fullName evidence="8">Oxaloacetate decarboxylase gamma chain</fullName>
    </recommendedName>
</protein>
<sequence>MDSTILTSLVVSCIAISVIFTVLVILIYTIKLLVYLKPYEEPPAPKATGRALSKSTLSSGVSPEIISAITAVMSTHLGKSPQEFRITQINPE</sequence>
<feature type="transmembrane region" description="Helical" evidence="6">
    <location>
        <begin position="6"/>
        <end position="28"/>
    </location>
</feature>
<evidence type="ECO:0000313" key="7">
    <source>
        <dbReference type="EMBL" id="SVC49474.1"/>
    </source>
</evidence>
<proteinExistence type="predicted"/>
<gene>
    <name evidence="7" type="ORF">METZ01_LOCUS302328</name>
</gene>
<dbReference type="Pfam" id="PF04277">
    <property type="entry name" value="OAD_gamma"/>
    <property type="match status" value="1"/>
</dbReference>
<evidence type="ECO:0000256" key="5">
    <source>
        <dbReference type="ARBA" id="ARBA00023136"/>
    </source>
</evidence>
<keyword evidence="4 6" id="KW-1133">Transmembrane helix</keyword>
<reference evidence="7" key="1">
    <citation type="submission" date="2018-05" db="EMBL/GenBank/DDBJ databases">
        <authorList>
            <person name="Lanie J.A."/>
            <person name="Ng W.-L."/>
            <person name="Kazmierczak K.M."/>
            <person name="Andrzejewski T.M."/>
            <person name="Davidsen T.M."/>
            <person name="Wayne K.J."/>
            <person name="Tettelin H."/>
            <person name="Glass J.I."/>
            <person name="Rusch D."/>
            <person name="Podicherti R."/>
            <person name="Tsui H.-C.T."/>
            <person name="Winkler M.E."/>
        </authorList>
    </citation>
    <scope>NUCLEOTIDE SEQUENCE</scope>
</reference>
<evidence type="ECO:0008006" key="8">
    <source>
        <dbReference type="Google" id="ProtNLM"/>
    </source>
</evidence>
<dbReference type="AlphaFoldDB" id="A0A382MKH7"/>
<evidence type="ECO:0000256" key="4">
    <source>
        <dbReference type="ARBA" id="ARBA00022989"/>
    </source>
</evidence>
<evidence type="ECO:0000256" key="1">
    <source>
        <dbReference type="ARBA" id="ARBA00004236"/>
    </source>
</evidence>
<accession>A0A382MKH7</accession>
<dbReference type="InterPro" id="IPR005899">
    <property type="entry name" value="Na_pump_deCOase"/>
</dbReference>
<keyword evidence="3 6" id="KW-0812">Transmembrane</keyword>
<evidence type="ECO:0000256" key="2">
    <source>
        <dbReference type="ARBA" id="ARBA00022475"/>
    </source>
</evidence>
<dbReference type="EMBL" id="UINC01094325">
    <property type="protein sequence ID" value="SVC49474.1"/>
    <property type="molecule type" value="Genomic_DNA"/>
</dbReference>
<evidence type="ECO:0000256" key="3">
    <source>
        <dbReference type="ARBA" id="ARBA00022692"/>
    </source>
</evidence>